<dbReference type="OrthoDB" id="412006at2759"/>
<dbReference type="AlphaFoldDB" id="A0A9Q3F0Y0"/>
<organism evidence="1 2">
    <name type="scientific">Austropuccinia psidii MF-1</name>
    <dbReference type="NCBI Taxonomy" id="1389203"/>
    <lineage>
        <taxon>Eukaryota</taxon>
        <taxon>Fungi</taxon>
        <taxon>Dikarya</taxon>
        <taxon>Basidiomycota</taxon>
        <taxon>Pucciniomycotina</taxon>
        <taxon>Pucciniomycetes</taxon>
        <taxon>Pucciniales</taxon>
        <taxon>Sphaerophragmiaceae</taxon>
        <taxon>Austropuccinia</taxon>
    </lineage>
</organism>
<dbReference type="EMBL" id="AVOT02034803">
    <property type="protein sequence ID" value="MBW0529018.1"/>
    <property type="molecule type" value="Genomic_DNA"/>
</dbReference>
<comment type="caution">
    <text evidence="1">The sequence shown here is derived from an EMBL/GenBank/DDBJ whole genome shotgun (WGS) entry which is preliminary data.</text>
</comment>
<name>A0A9Q3F0Y0_9BASI</name>
<proteinExistence type="predicted"/>
<gene>
    <name evidence="1" type="ORF">O181_068733</name>
</gene>
<dbReference type="PANTHER" id="PTHR19446">
    <property type="entry name" value="REVERSE TRANSCRIPTASES"/>
    <property type="match status" value="1"/>
</dbReference>
<evidence type="ECO:0000313" key="2">
    <source>
        <dbReference type="Proteomes" id="UP000765509"/>
    </source>
</evidence>
<reference evidence="1" key="1">
    <citation type="submission" date="2021-03" db="EMBL/GenBank/DDBJ databases">
        <title>Draft genome sequence of rust myrtle Austropuccinia psidii MF-1, a brazilian biotype.</title>
        <authorList>
            <person name="Quecine M.C."/>
            <person name="Pachon D.M.R."/>
            <person name="Bonatelli M.L."/>
            <person name="Correr F.H."/>
            <person name="Franceschini L.M."/>
            <person name="Leite T.F."/>
            <person name="Margarido G.R.A."/>
            <person name="Almeida C.A."/>
            <person name="Ferrarezi J.A."/>
            <person name="Labate C.A."/>
        </authorList>
    </citation>
    <scope>NUCLEOTIDE SEQUENCE</scope>
    <source>
        <strain evidence="1">MF-1</strain>
    </source>
</reference>
<evidence type="ECO:0008006" key="3">
    <source>
        <dbReference type="Google" id="ProtNLM"/>
    </source>
</evidence>
<sequence>MNKDCEIISDNRGKAKLLFEGASVIDSPINYENILTFKNSHLHKFPPINKNEVRRAIQGLPKKKEPGPEEIKKELLKTVDIVFTPHLVKLFNAFLKIGYFPKEWNIATTSIIRKAGKDDYYNPTSYRPIELLNSLSKLFEKIIKMRLSFWAEHTGALSDSHIGGRPGRRIYDAFVMITSWIKDKWRKNKLVLGCF</sequence>
<evidence type="ECO:0000313" key="1">
    <source>
        <dbReference type="EMBL" id="MBW0529018.1"/>
    </source>
</evidence>
<accession>A0A9Q3F0Y0</accession>
<dbReference type="Proteomes" id="UP000765509">
    <property type="component" value="Unassembled WGS sequence"/>
</dbReference>
<protein>
    <recommendedName>
        <fullName evidence="3">Reverse transcriptase domain-containing protein</fullName>
    </recommendedName>
</protein>
<keyword evidence="2" id="KW-1185">Reference proteome</keyword>